<organism evidence="2 3">
    <name type="scientific">Eumeta variegata</name>
    <name type="common">Bagworm moth</name>
    <name type="synonym">Eumeta japonica</name>
    <dbReference type="NCBI Taxonomy" id="151549"/>
    <lineage>
        <taxon>Eukaryota</taxon>
        <taxon>Metazoa</taxon>
        <taxon>Ecdysozoa</taxon>
        <taxon>Arthropoda</taxon>
        <taxon>Hexapoda</taxon>
        <taxon>Insecta</taxon>
        <taxon>Pterygota</taxon>
        <taxon>Neoptera</taxon>
        <taxon>Endopterygota</taxon>
        <taxon>Lepidoptera</taxon>
        <taxon>Glossata</taxon>
        <taxon>Ditrysia</taxon>
        <taxon>Tineoidea</taxon>
        <taxon>Psychidae</taxon>
        <taxon>Oiketicinae</taxon>
        <taxon>Eumeta</taxon>
    </lineage>
</organism>
<feature type="compositionally biased region" description="Basic and acidic residues" evidence="1">
    <location>
        <begin position="180"/>
        <end position="198"/>
    </location>
</feature>
<dbReference type="AlphaFoldDB" id="A0A4C1U3A5"/>
<evidence type="ECO:0000256" key="1">
    <source>
        <dbReference type="SAM" id="MobiDB-lite"/>
    </source>
</evidence>
<gene>
    <name evidence="2" type="ORF">EVAR_14507_1</name>
</gene>
<sequence length="220" mass="24961">MKVKKSLSLSHRFRNWRQRSTRARSEALAGCDVDEYEYMLCPYKALNRLNIKYISHLLVHNGIALLRSLRLKTARKGYVRPLSLFYSDVSADEVEERSFVPRARSHARLRRNATMSHAFSHEQQVPPMHPNVCAFAGGSRVRSERAAQTPLFPGQTATLATKKGDHLFDTMATVTDRRAVTEHLESEPRTRRNERDGETGTQIGTARASGSALKRDRSIL</sequence>
<dbReference type="EMBL" id="BGZK01000122">
    <property type="protein sequence ID" value="GBP20781.1"/>
    <property type="molecule type" value="Genomic_DNA"/>
</dbReference>
<feature type="region of interest" description="Disordered" evidence="1">
    <location>
        <begin position="180"/>
        <end position="220"/>
    </location>
</feature>
<evidence type="ECO:0000313" key="2">
    <source>
        <dbReference type="EMBL" id="GBP20781.1"/>
    </source>
</evidence>
<proteinExistence type="predicted"/>
<accession>A0A4C1U3A5</accession>
<keyword evidence="3" id="KW-1185">Reference proteome</keyword>
<comment type="caution">
    <text evidence="2">The sequence shown here is derived from an EMBL/GenBank/DDBJ whole genome shotgun (WGS) entry which is preliminary data.</text>
</comment>
<dbReference type="OrthoDB" id="10070851at2759"/>
<name>A0A4C1U3A5_EUMVA</name>
<reference evidence="2 3" key="1">
    <citation type="journal article" date="2019" name="Commun. Biol.">
        <title>The bagworm genome reveals a unique fibroin gene that provides high tensile strength.</title>
        <authorList>
            <person name="Kono N."/>
            <person name="Nakamura H."/>
            <person name="Ohtoshi R."/>
            <person name="Tomita M."/>
            <person name="Numata K."/>
            <person name="Arakawa K."/>
        </authorList>
    </citation>
    <scope>NUCLEOTIDE SEQUENCE [LARGE SCALE GENOMIC DNA]</scope>
</reference>
<evidence type="ECO:0000313" key="3">
    <source>
        <dbReference type="Proteomes" id="UP000299102"/>
    </source>
</evidence>
<dbReference type="Proteomes" id="UP000299102">
    <property type="component" value="Unassembled WGS sequence"/>
</dbReference>
<protein>
    <submittedName>
        <fullName evidence="2">Uncharacterized protein</fullName>
    </submittedName>
</protein>